<dbReference type="Pfam" id="PF06159">
    <property type="entry name" value="TRAPPC13_N"/>
    <property type="match status" value="1"/>
</dbReference>
<sequence length="791" mass="82953">MSGLAGAGSSTTSTSKSGAPSGVQRARVLSVSAAPDPSLPTYRSGSVVSVSGTPVLTAHSHTASGSSQSALPAAAKTSSPIARGTAVPSPPAAPATGVALAGRPLGRGAAPAAGGEGGHAVLARAYSVPSVAVGGAGGDAAGRIQRTATADIVLPPSAPPAGTTLSSPLNVNATVLRPPLFFATAERDEVGKQQAVHRNQLLPFPELAEEADDILHSVLSHPLHRLRHAAAAPRTRAAPPVTAATTLALALPSTLGSYLAGECFSALLVFQNQYAPPTPDRTGGAQTLTQLRLQVVGIGVATVPIYKADLPALPPKATYTIRVSLPIRATGRHTLSCTCIYDDNHGDSTDGLLPNTKRLAWASNVTGLEPAHVMPNPPVPPPPSASFASSPTVLSPVGRAAVFYAQQHTRLIRRRVPRIQRTRRPTGDRYVLEAMDTILLLQLKLKNYHTEPMALCDCRFTVEEAPFMLLDTPHGGAAGAAHGTCDAWLEPQGQIERQYCFTVPSEHFHATHLDGGGGSNPLGTPMRLPPPVATLGRFSYQWARQNGQGCAAAASTHVRLQRSPIIPPFDLVVLQVTTALEEEEGEEEDRDAGGPLSRGRERGIRQNQHFKAGEVLTVHCAVHCNYMMPGAAAAADRCDVALKIRPEKLAPHFIYVGATYRPLGYICSRASAAAGGDVHPTLYFTVELVAWGSGWLTLSEGLEIVEAHHAARVLYPFYLNPYARAAAGGSPKAGATGAGALGRARLDTVYLEAEQPPALRDGAGDDLLLEVEEGVDYNDNRVPLLYRLLVV</sequence>
<feature type="compositionally biased region" description="Low complexity" evidence="1">
    <location>
        <begin position="1"/>
        <end position="22"/>
    </location>
</feature>
<reference evidence="3 4" key="1">
    <citation type="journal article" date="2013" name="PLoS ONE">
        <title>Predicting the Proteins of Angomonas deanei, Strigomonas culicis and Their Respective Endosymbionts Reveals New Aspects of the Trypanosomatidae Family.</title>
        <authorList>
            <person name="Motta M.C."/>
            <person name="Martins A.C."/>
            <person name="de Souza S.S."/>
            <person name="Catta-Preta C.M."/>
            <person name="Silva R."/>
            <person name="Klein C.C."/>
            <person name="de Almeida L.G."/>
            <person name="de Lima Cunha O."/>
            <person name="Ciapina L.P."/>
            <person name="Brocchi M."/>
            <person name="Colabardini A.C."/>
            <person name="de Araujo Lima B."/>
            <person name="Machado C.R."/>
            <person name="de Almeida Soares C.M."/>
            <person name="Probst C.M."/>
            <person name="de Menezes C.B."/>
            <person name="Thompson C.E."/>
            <person name="Bartholomeu D.C."/>
            <person name="Gradia D.F."/>
            <person name="Pavoni D.P."/>
            <person name="Grisard E.C."/>
            <person name="Fantinatti-Garboggini F."/>
            <person name="Marchini F.K."/>
            <person name="Rodrigues-Luiz G.F."/>
            <person name="Wagner G."/>
            <person name="Goldman G.H."/>
            <person name="Fietto J.L."/>
            <person name="Elias M.C."/>
            <person name="Goldman M.H."/>
            <person name="Sagot M.F."/>
            <person name="Pereira M."/>
            <person name="Stoco P.H."/>
            <person name="de Mendonca-Neto R.P."/>
            <person name="Teixeira S.M."/>
            <person name="Maciel T.E."/>
            <person name="de Oliveira Mendes T.A."/>
            <person name="Urmenyi T.P."/>
            <person name="de Souza W."/>
            <person name="Schenkman S."/>
            <person name="de Vasconcelos A.T."/>
        </authorList>
    </citation>
    <scope>NUCLEOTIDE SEQUENCE [LARGE SCALE GENOMIC DNA]</scope>
</reference>
<protein>
    <recommendedName>
        <fullName evidence="2">Trafficking protein particle complex subunit 13 N-terminal domain-containing protein</fullName>
    </recommendedName>
</protein>
<name>S9UQC9_9TRYP</name>
<evidence type="ECO:0000313" key="3">
    <source>
        <dbReference type="EMBL" id="EPY16856.1"/>
    </source>
</evidence>
<dbReference type="InterPro" id="IPR055427">
    <property type="entry name" value="TRAPPC13_N"/>
</dbReference>
<feature type="region of interest" description="Disordered" evidence="1">
    <location>
        <begin position="580"/>
        <end position="604"/>
    </location>
</feature>
<dbReference type="EMBL" id="ATMH01010842">
    <property type="protein sequence ID" value="EPY16856.1"/>
    <property type="molecule type" value="Genomic_DNA"/>
</dbReference>
<feature type="compositionally biased region" description="Polar residues" evidence="1">
    <location>
        <begin position="59"/>
        <end position="80"/>
    </location>
</feature>
<dbReference type="OrthoDB" id="273346at2759"/>
<comment type="caution">
    <text evidence="3">The sequence shown here is derived from an EMBL/GenBank/DDBJ whole genome shotgun (WGS) entry which is preliminary data.</text>
</comment>
<evidence type="ECO:0000256" key="1">
    <source>
        <dbReference type="SAM" id="MobiDB-lite"/>
    </source>
</evidence>
<keyword evidence="4" id="KW-1185">Reference proteome</keyword>
<dbReference type="AlphaFoldDB" id="S9UQC9"/>
<organism evidence="3 4">
    <name type="scientific">Strigomonas culicis</name>
    <dbReference type="NCBI Taxonomy" id="28005"/>
    <lineage>
        <taxon>Eukaryota</taxon>
        <taxon>Discoba</taxon>
        <taxon>Euglenozoa</taxon>
        <taxon>Kinetoplastea</taxon>
        <taxon>Metakinetoplastina</taxon>
        <taxon>Trypanosomatida</taxon>
        <taxon>Trypanosomatidae</taxon>
        <taxon>Strigomonadinae</taxon>
        <taxon>Strigomonas</taxon>
    </lineage>
</organism>
<gene>
    <name evidence="3" type="ORF">STCU_10944</name>
</gene>
<evidence type="ECO:0000313" key="4">
    <source>
        <dbReference type="Proteomes" id="UP000015354"/>
    </source>
</evidence>
<dbReference type="Proteomes" id="UP000015354">
    <property type="component" value="Unassembled WGS sequence"/>
</dbReference>
<feature type="region of interest" description="Disordered" evidence="1">
    <location>
        <begin position="1"/>
        <end position="46"/>
    </location>
</feature>
<feature type="compositionally biased region" description="Acidic residues" evidence="1">
    <location>
        <begin position="580"/>
        <end position="590"/>
    </location>
</feature>
<feature type="region of interest" description="Disordered" evidence="1">
    <location>
        <begin position="58"/>
        <end position="95"/>
    </location>
</feature>
<accession>S9UQC9</accession>
<evidence type="ECO:0000259" key="2">
    <source>
        <dbReference type="Pfam" id="PF06159"/>
    </source>
</evidence>
<proteinExistence type="predicted"/>
<feature type="domain" description="Trafficking protein particle complex subunit 13 N-terminal" evidence="2">
    <location>
        <begin position="235"/>
        <end position="346"/>
    </location>
</feature>